<evidence type="ECO:0000313" key="2">
    <source>
        <dbReference type="Proteomes" id="UP000053144"/>
    </source>
</evidence>
<dbReference type="Proteomes" id="UP000053144">
    <property type="component" value="Chromosome 3"/>
</dbReference>
<organism evidence="1 2">
    <name type="scientific">Phaseolus angularis</name>
    <name type="common">Azuki bean</name>
    <name type="synonym">Vigna angularis</name>
    <dbReference type="NCBI Taxonomy" id="3914"/>
    <lineage>
        <taxon>Eukaryota</taxon>
        <taxon>Viridiplantae</taxon>
        <taxon>Streptophyta</taxon>
        <taxon>Embryophyta</taxon>
        <taxon>Tracheophyta</taxon>
        <taxon>Spermatophyta</taxon>
        <taxon>Magnoliopsida</taxon>
        <taxon>eudicotyledons</taxon>
        <taxon>Gunneridae</taxon>
        <taxon>Pentapetalae</taxon>
        <taxon>rosids</taxon>
        <taxon>fabids</taxon>
        <taxon>Fabales</taxon>
        <taxon>Fabaceae</taxon>
        <taxon>Papilionoideae</taxon>
        <taxon>50 kb inversion clade</taxon>
        <taxon>NPAAA clade</taxon>
        <taxon>indigoferoid/millettioid clade</taxon>
        <taxon>Phaseoleae</taxon>
        <taxon>Vigna</taxon>
    </lineage>
</organism>
<sequence>MYCTKLECPSYSSLYLHFATSYSQCEEFKPGRLVKYKNKLWVVKEIKVNGIIEIEASYSRRVKKVDRKLMKLCWCDEREKSTDVKKPDYA</sequence>
<dbReference type="Gramene" id="KOM37385">
    <property type="protein sequence ID" value="KOM37385"/>
    <property type="gene ID" value="LR48_Vigan03g076700"/>
</dbReference>
<evidence type="ECO:0000313" key="1">
    <source>
        <dbReference type="EMBL" id="KOM37385.1"/>
    </source>
</evidence>
<protein>
    <submittedName>
        <fullName evidence="1">Uncharacterized protein</fullName>
    </submittedName>
</protein>
<reference evidence="2" key="1">
    <citation type="journal article" date="2015" name="Proc. Natl. Acad. Sci. U.S.A.">
        <title>Genome sequencing of adzuki bean (Vigna angularis) provides insight into high starch and low fat accumulation and domestication.</title>
        <authorList>
            <person name="Yang K."/>
            <person name="Tian Z."/>
            <person name="Chen C."/>
            <person name="Luo L."/>
            <person name="Zhao B."/>
            <person name="Wang Z."/>
            <person name="Yu L."/>
            <person name="Li Y."/>
            <person name="Sun Y."/>
            <person name="Li W."/>
            <person name="Chen Y."/>
            <person name="Li Y."/>
            <person name="Zhang Y."/>
            <person name="Ai D."/>
            <person name="Zhao J."/>
            <person name="Shang C."/>
            <person name="Ma Y."/>
            <person name="Wu B."/>
            <person name="Wang M."/>
            <person name="Gao L."/>
            <person name="Sun D."/>
            <person name="Zhang P."/>
            <person name="Guo F."/>
            <person name="Wang W."/>
            <person name="Li Y."/>
            <person name="Wang J."/>
            <person name="Varshney R.K."/>
            <person name="Wang J."/>
            <person name="Ling H.Q."/>
            <person name="Wan P."/>
        </authorList>
    </citation>
    <scope>NUCLEOTIDE SEQUENCE</scope>
    <source>
        <strain evidence="2">cv. Jingnong 6</strain>
    </source>
</reference>
<proteinExistence type="predicted"/>
<accession>A0A0L9U3L7</accession>
<dbReference type="AlphaFoldDB" id="A0A0L9U3L7"/>
<dbReference type="EMBL" id="CM003373">
    <property type="protein sequence ID" value="KOM37385.1"/>
    <property type="molecule type" value="Genomic_DNA"/>
</dbReference>
<gene>
    <name evidence="1" type="ORF">LR48_Vigan03g076700</name>
</gene>
<name>A0A0L9U3L7_PHAAN</name>